<feature type="compositionally biased region" description="Basic and acidic residues" evidence="1">
    <location>
        <begin position="54"/>
        <end position="68"/>
    </location>
</feature>
<feature type="domain" description="HTH myb-type" evidence="3">
    <location>
        <begin position="595"/>
        <end position="648"/>
    </location>
</feature>
<dbReference type="Gene3D" id="1.10.10.60">
    <property type="entry name" value="Homeodomain-like"/>
    <property type="match status" value="1"/>
</dbReference>
<dbReference type="CDD" id="cd00167">
    <property type="entry name" value="SANT"/>
    <property type="match status" value="1"/>
</dbReference>
<dbReference type="AlphaFoldDB" id="U6MYX8"/>
<dbReference type="PROSITE" id="PS51294">
    <property type="entry name" value="HTH_MYB"/>
    <property type="match status" value="1"/>
</dbReference>
<reference evidence="4" key="1">
    <citation type="submission" date="2013-10" db="EMBL/GenBank/DDBJ databases">
        <title>Genomic analysis of the causative agents of coccidiosis in chickens.</title>
        <authorList>
            <person name="Reid A.J."/>
            <person name="Blake D."/>
            <person name="Billington K."/>
            <person name="Browne H."/>
            <person name="Dunn M."/>
            <person name="Hung S."/>
            <person name="Kawahara F."/>
            <person name="Miranda-Saavedra D."/>
            <person name="Mourier T."/>
            <person name="Nagra H."/>
            <person name="Otto T.D."/>
            <person name="Rawlings N."/>
            <person name="Sanchez A."/>
            <person name="Sanders M."/>
            <person name="Subramaniam C."/>
            <person name="Tay Y."/>
            <person name="Dear P."/>
            <person name="Doerig C."/>
            <person name="Gruber A."/>
            <person name="Parkinson J."/>
            <person name="Shirley M."/>
            <person name="Wan K.L."/>
            <person name="Berriman M."/>
            <person name="Tomley F."/>
            <person name="Pain A."/>
        </authorList>
    </citation>
    <scope>NUCLEOTIDE SEQUENCE [LARGE SCALE GENOMIC DNA]</scope>
    <source>
        <strain evidence="4">Houghton</strain>
    </source>
</reference>
<dbReference type="Proteomes" id="UP000030754">
    <property type="component" value="Unassembled WGS sequence"/>
</dbReference>
<feature type="compositionally biased region" description="Low complexity" evidence="1">
    <location>
        <begin position="191"/>
        <end position="205"/>
    </location>
</feature>
<evidence type="ECO:0000256" key="1">
    <source>
        <dbReference type="SAM" id="MobiDB-lite"/>
    </source>
</evidence>
<evidence type="ECO:0000313" key="5">
    <source>
        <dbReference type="Proteomes" id="UP000030754"/>
    </source>
</evidence>
<proteinExistence type="predicted"/>
<dbReference type="OrthoDB" id="2143914at2759"/>
<reference evidence="4" key="2">
    <citation type="submission" date="2013-10" db="EMBL/GenBank/DDBJ databases">
        <authorList>
            <person name="Aslett M."/>
        </authorList>
    </citation>
    <scope>NUCLEOTIDE SEQUENCE [LARGE SCALE GENOMIC DNA]</scope>
    <source>
        <strain evidence="4">Houghton</strain>
    </source>
</reference>
<feature type="region of interest" description="Disordered" evidence="1">
    <location>
        <begin position="655"/>
        <end position="695"/>
    </location>
</feature>
<dbReference type="EMBL" id="HG725520">
    <property type="protein sequence ID" value="CDJ68248.1"/>
    <property type="molecule type" value="Genomic_DNA"/>
</dbReference>
<feature type="region of interest" description="Disordered" evidence="1">
    <location>
        <begin position="342"/>
        <end position="408"/>
    </location>
</feature>
<dbReference type="InterPro" id="IPR009057">
    <property type="entry name" value="Homeodomain-like_sf"/>
</dbReference>
<dbReference type="VEuPathDB" id="ToxoDB:ENH_00050390"/>
<dbReference type="PROSITE" id="PS50090">
    <property type="entry name" value="MYB_LIKE"/>
    <property type="match status" value="1"/>
</dbReference>
<feature type="compositionally biased region" description="Low complexity" evidence="1">
    <location>
        <begin position="265"/>
        <end position="277"/>
    </location>
</feature>
<feature type="domain" description="Myb-like" evidence="2">
    <location>
        <begin position="588"/>
        <end position="641"/>
    </location>
</feature>
<feature type="compositionally biased region" description="Polar residues" evidence="1">
    <location>
        <begin position="101"/>
        <end position="111"/>
    </location>
</feature>
<evidence type="ECO:0000259" key="2">
    <source>
        <dbReference type="PROSITE" id="PS50090"/>
    </source>
</evidence>
<organism evidence="4 5">
    <name type="scientific">Eimeria necatrix</name>
    <dbReference type="NCBI Taxonomy" id="51315"/>
    <lineage>
        <taxon>Eukaryota</taxon>
        <taxon>Sar</taxon>
        <taxon>Alveolata</taxon>
        <taxon>Apicomplexa</taxon>
        <taxon>Conoidasida</taxon>
        <taxon>Coccidia</taxon>
        <taxon>Eucoccidiorida</taxon>
        <taxon>Eimeriorina</taxon>
        <taxon>Eimeriidae</taxon>
        <taxon>Eimeria</taxon>
    </lineage>
</organism>
<feature type="compositionally biased region" description="Polar residues" evidence="1">
    <location>
        <begin position="1"/>
        <end position="10"/>
    </location>
</feature>
<accession>U6MYX8</accession>
<gene>
    <name evidence="4" type="ORF">ENH_00050390</name>
</gene>
<feature type="compositionally biased region" description="Acidic residues" evidence="1">
    <location>
        <begin position="663"/>
        <end position="681"/>
    </location>
</feature>
<name>U6MYX8_9EIME</name>
<feature type="region of interest" description="Disordered" evidence="1">
    <location>
        <begin position="450"/>
        <end position="474"/>
    </location>
</feature>
<dbReference type="Pfam" id="PF00249">
    <property type="entry name" value="Myb_DNA-binding"/>
    <property type="match status" value="1"/>
</dbReference>
<protein>
    <submittedName>
        <fullName evidence="4">Zinc finger (CHY type) protein, putative</fullName>
    </submittedName>
</protein>
<dbReference type="InterPro" id="IPR017930">
    <property type="entry name" value="Myb_dom"/>
</dbReference>
<dbReference type="SUPFAM" id="SSF46689">
    <property type="entry name" value="Homeodomain-like"/>
    <property type="match status" value="1"/>
</dbReference>
<evidence type="ECO:0000259" key="3">
    <source>
        <dbReference type="PROSITE" id="PS51294"/>
    </source>
</evidence>
<feature type="region of interest" description="Disordered" evidence="1">
    <location>
        <begin position="1"/>
        <end position="253"/>
    </location>
</feature>
<feature type="region of interest" description="Disordered" evidence="1">
    <location>
        <begin position="258"/>
        <end position="277"/>
    </location>
</feature>
<feature type="compositionally biased region" description="Basic and acidic residues" evidence="1">
    <location>
        <begin position="20"/>
        <end position="43"/>
    </location>
</feature>
<evidence type="ECO:0000313" key="4">
    <source>
        <dbReference type="EMBL" id="CDJ68248.1"/>
    </source>
</evidence>
<keyword evidence="5" id="KW-1185">Reference proteome</keyword>
<dbReference type="SMART" id="SM00717">
    <property type="entry name" value="SANT"/>
    <property type="match status" value="1"/>
</dbReference>
<dbReference type="RefSeq" id="XP_013436715.1">
    <property type="nucleotide sequence ID" value="XM_013581261.1"/>
</dbReference>
<sequence>MDLFRTSQQGGDPLPTQRPPEPHPKEEAQPADRSAHTSKHEGHLSGTQPRHHERGGDQLDLRKRKDLQSQRAPARIKSGGAPHGRGSRNNYNHKHRGQMGGNNAVSEFSQEQQREQPEGLQGALDPPEQGRTQECREGPGTRQQQTQQAEQRDELQPPRREQKRWTRGRGLQPQHNYQWRPVVRGDKEENAQQQQPQHSQQELEQSVSQKQLQTHKEHVPEQPTRPQQQQRQRTYTRGTQRRYPQGRHVQRQQCDEIHNEQRSNSQQSQLPGVQLQQQQQPVTCRRACVRPQPAGVASSVAMELQRVRRQFFDSFALLFCHPRLMTLLENQPSADREWKITPARNSSLATRDSKVPPAIGDASDQRKNADNADDFSVGAPVVPKPSNDVPYTDDSSCEKLPAGGHQRGSSTPLCVFEVILNPTDPEFDKSLLPCGLRLQVTVEKNYPGSEAITTSQQDGDIPSRGEKVNGGVNGRDNATVVAARVATASSDSANYVGGDSHPPPATTHSCGPVDTHSCEFASSVASLYVCNEELNDFRRNAIEMVFSKVIEQQLARGEKADLVRTAIKAVDRHLRDVFALQVPHTESASQKVEMPWTEEEQRKLEEAVVLYRRVAEPVLRWRNISSHVGTRTAKECAMRFQICRSAVLNERQKVLEGANTKEESEESSDGLEDELDGEDGENNAGVPGKTPAVARGSDVSLIDTTSEGVSSLHLSCIRLQVTCGRCKSPADMRVSLPKDGAALDAAGKLLGNLCKVPTAYGHKGTAIDWRYGELLNAGGRCGRN</sequence>
<feature type="compositionally biased region" description="Basic and acidic residues" evidence="1">
    <location>
        <begin position="150"/>
        <end position="164"/>
    </location>
</feature>
<dbReference type="InterPro" id="IPR001005">
    <property type="entry name" value="SANT/Myb"/>
</dbReference>
<feature type="compositionally biased region" description="Low complexity" evidence="1">
    <location>
        <begin position="222"/>
        <end position="243"/>
    </location>
</feature>
<dbReference type="GeneID" id="25475187"/>